<evidence type="ECO:0000256" key="3">
    <source>
        <dbReference type="ARBA" id="ARBA00022989"/>
    </source>
</evidence>
<feature type="transmembrane region" description="Helical" evidence="6">
    <location>
        <begin position="115"/>
        <end position="140"/>
    </location>
</feature>
<feature type="transmembrane region" description="Helical" evidence="6">
    <location>
        <begin position="286"/>
        <end position="308"/>
    </location>
</feature>
<accession>A0A1H1ZL24</accession>
<dbReference type="AlphaFoldDB" id="A0A1H1ZL24"/>
<gene>
    <name evidence="8" type="ORF">SAMN04489716_3381</name>
</gene>
<dbReference type="GO" id="GO:0055085">
    <property type="term" value="P:transmembrane transport"/>
    <property type="evidence" value="ECO:0007669"/>
    <property type="project" value="InterPro"/>
</dbReference>
<feature type="compositionally biased region" description="Gly residues" evidence="5">
    <location>
        <begin position="599"/>
        <end position="608"/>
    </location>
</feature>
<dbReference type="STRING" id="113562.SAMN04489716_3381"/>
<feature type="transmembrane region" description="Helical" evidence="6">
    <location>
        <begin position="430"/>
        <end position="448"/>
    </location>
</feature>
<feature type="transmembrane region" description="Helical" evidence="6">
    <location>
        <begin position="329"/>
        <end position="351"/>
    </location>
</feature>
<keyword evidence="9" id="KW-1185">Reference proteome</keyword>
<feature type="transmembrane region" description="Helical" evidence="6">
    <location>
        <begin position="192"/>
        <end position="216"/>
    </location>
</feature>
<evidence type="ECO:0000313" key="9">
    <source>
        <dbReference type="Proteomes" id="UP000198688"/>
    </source>
</evidence>
<feature type="region of interest" description="Disordered" evidence="5">
    <location>
        <begin position="466"/>
        <end position="639"/>
    </location>
</feature>
<dbReference type="EMBL" id="LT629758">
    <property type="protein sequence ID" value="SDT34485.1"/>
    <property type="molecule type" value="Genomic_DNA"/>
</dbReference>
<feature type="transmembrane region" description="Helical" evidence="6">
    <location>
        <begin position="45"/>
        <end position="65"/>
    </location>
</feature>
<reference evidence="8 9" key="1">
    <citation type="submission" date="2016-10" db="EMBL/GenBank/DDBJ databases">
        <authorList>
            <person name="de Groot N.N."/>
        </authorList>
    </citation>
    <scope>NUCLEOTIDE SEQUENCE [LARGE SCALE GENOMIC DNA]</scope>
    <source>
        <strain evidence="8 9">DSM 43941</strain>
    </source>
</reference>
<feature type="compositionally biased region" description="Basic residues" evidence="5">
    <location>
        <begin position="559"/>
        <end position="572"/>
    </location>
</feature>
<dbReference type="Proteomes" id="UP000198688">
    <property type="component" value="Chromosome I"/>
</dbReference>
<evidence type="ECO:0000256" key="5">
    <source>
        <dbReference type="SAM" id="MobiDB-lite"/>
    </source>
</evidence>
<feature type="transmembrane region" description="Helical" evidence="6">
    <location>
        <begin position="228"/>
        <end position="247"/>
    </location>
</feature>
<feature type="transmembrane region" description="Helical" evidence="6">
    <location>
        <begin position="152"/>
        <end position="172"/>
    </location>
</feature>
<feature type="transmembrane region" description="Helical" evidence="6">
    <location>
        <begin position="397"/>
        <end position="418"/>
    </location>
</feature>
<proteinExistence type="predicted"/>
<dbReference type="InterPro" id="IPR004841">
    <property type="entry name" value="AA-permease/SLC12A_dom"/>
</dbReference>
<dbReference type="Gene3D" id="1.20.1740.10">
    <property type="entry name" value="Amino acid/polyamine transporter I"/>
    <property type="match status" value="1"/>
</dbReference>
<sequence>MPQPERKLGTWPIFVIAVSAMTPLTVVAGALPLGYGQVGEKGIPVAYMLVAAVLGIFAVGLAAMARHVPNSGAFYAYAAIGISRPLGVGTAFVALLAYNAMQIGLYGAFGVAAHHALAIFGIEISWIILALIGWAVIAVLGRIDIDLNARILTVLVCAEVLIVLIFDAVMIGNPAGGTVTFDTLNPALIASAGGVSLLVAAIAGMVGFEAPLVYAAEARDPRRTIARAIGFTLIVAAFLYGGTAWAMSVVAGPDQIVAIAGNHLNDLFFFLPEPYLPSVIIDLGRIFFATSLFAAMLAFHHTVARYVLTVAREGVLPPALAVTRQGVPVAASLAQSALALVALLIFAIGAWNPTTDLFFFGTVSGGLGVLILMTIASVAVVRFFRRTPSSEIRWRRSIAPWISTVFLWIVLLITVAFFGDLLGSDNLAKVWSPTLSFLLVLILGIVWGKKLRTEKPEVYAVIGTGHPPLARGESAPPTVIDTAPFHSTREEGDPTTEAAETVRKSEEQNAEPGQSTEAGLGVGERAPSERRAGTASVVDNRIENPVAEGGIAPGERVKPKPSPRPRTPRPRKTASENGTPGTAPRVPRSRPAADDNGQVGSGSAGPGTPGVQRRTPRPRAPRAPEQTPATESDTPDDSR</sequence>
<feature type="transmembrane region" description="Helical" evidence="6">
    <location>
        <begin position="12"/>
        <end position="33"/>
    </location>
</feature>
<evidence type="ECO:0000313" key="8">
    <source>
        <dbReference type="EMBL" id="SDT34485.1"/>
    </source>
</evidence>
<evidence type="ECO:0000256" key="2">
    <source>
        <dbReference type="ARBA" id="ARBA00022692"/>
    </source>
</evidence>
<dbReference type="OrthoDB" id="137613at2"/>
<dbReference type="PANTHER" id="PTHR42770:SF16">
    <property type="entry name" value="AMINO ACID PERMEASE"/>
    <property type="match status" value="1"/>
</dbReference>
<keyword evidence="3 6" id="KW-1133">Transmembrane helix</keyword>
<protein>
    <submittedName>
        <fullName evidence="8">Amino acid transporter</fullName>
    </submittedName>
</protein>
<feature type="domain" description="Amino acid permease/ SLC12A" evidence="7">
    <location>
        <begin position="14"/>
        <end position="447"/>
    </location>
</feature>
<evidence type="ECO:0000256" key="4">
    <source>
        <dbReference type="ARBA" id="ARBA00023136"/>
    </source>
</evidence>
<comment type="subcellular location">
    <subcellularLocation>
        <location evidence="1">Membrane</location>
        <topology evidence="1">Multi-pass membrane protein</topology>
    </subcellularLocation>
</comment>
<evidence type="ECO:0000259" key="7">
    <source>
        <dbReference type="Pfam" id="PF00324"/>
    </source>
</evidence>
<dbReference type="PANTHER" id="PTHR42770">
    <property type="entry name" value="AMINO ACID TRANSPORTER-RELATED"/>
    <property type="match status" value="1"/>
</dbReference>
<organism evidence="8 9">
    <name type="scientific">Actinoplanes derwentensis</name>
    <dbReference type="NCBI Taxonomy" id="113562"/>
    <lineage>
        <taxon>Bacteria</taxon>
        <taxon>Bacillati</taxon>
        <taxon>Actinomycetota</taxon>
        <taxon>Actinomycetes</taxon>
        <taxon>Micromonosporales</taxon>
        <taxon>Micromonosporaceae</taxon>
        <taxon>Actinoplanes</taxon>
    </lineage>
</organism>
<dbReference type="InterPro" id="IPR050367">
    <property type="entry name" value="APC_superfamily"/>
</dbReference>
<dbReference type="Pfam" id="PF00324">
    <property type="entry name" value="AA_permease"/>
    <property type="match status" value="1"/>
</dbReference>
<evidence type="ECO:0000256" key="6">
    <source>
        <dbReference type="SAM" id="Phobius"/>
    </source>
</evidence>
<dbReference type="GO" id="GO:0016020">
    <property type="term" value="C:membrane"/>
    <property type="evidence" value="ECO:0007669"/>
    <property type="project" value="UniProtKB-SubCell"/>
</dbReference>
<keyword evidence="4 6" id="KW-0472">Membrane</keyword>
<evidence type="ECO:0000256" key="1">
    <source>
        <dbReference type="ARBA" id="ARBA00004141"/>
    </source>
</evidence>
<feature type="transmembrane region" description="Helical" evidence="6">
    <location>
        <begin position="357"/>
        <end position="385"/>
    </location>
</feature>
<name>A0A1H1ZL24_9ACTN</name>
<keyword evidence="2 6" id="KW-0812">Transmembrane</keyword>